<dbReference type="GO" id="GO:0005737">
    <property type="term" value="C:cytoplasm"/>
    <property type="evidence" value="ECO:0007669"/>
    <property type="project" value="TreeGrafter"/>
</dbReference>
<dbReference type="GO" id="GO:0008610">
    <property type="term" value="P:lipid biosynthetic process"/>
    <property type="evidence" value="ECO:0007669"/>
    <property type="project" value="InterPro"/>
</dbReference>
<dbReference type="PROSITE" id="PS00455">
    <property type="entry name" value="AMP_BINDING"/>
    <property type="match status" value="1"/>
</dbReference>
<keyword evidence="6" id="KW-1185">Reference proteome</keyword>
<reference evidence="5" key="1">
    <citation type="submission" date="2022-06" db="EMBL/GenBank/DDBJ databases">
        <title>Gracilimonas sp. CAU 1638 isolated from sea sediment.</title>
        <authorList>
            <person name="Kim W."/>
        </authorList>
    </citation>
    <scope>NUCLEOTIDE SEQUENCE</scope>
    <source>
        <strain evidence="5">CAU 1638</strain>
    </source>
</reference>
<dbReference type="Pfam" id="PF23572">
    <property type="entry name" value="GH3_C"/>
    <property type="match status" value="1"/>
</dbReference>
<feature type="transmembrane region" description="Helical" evidence="1">
    <location>
        <begin position="37"/>
        <end position="57"/>
    </location>
</feature>
<evidence type="ECO:0000259" key="3">
    <source>
        <dbReference type="Pfam" id="PF23571"/>
    </source>
</evidence>
<dbReference type="InterPro" id="IPR055377">
    <property type="entry name" value="GH3_M"/>
</dbReference>
<dbReference type="GO" id="GO:0005506">
    <property type="term" value="F:iron ion binding"/>
    <property type="evidence" value="ECO:0007669"/>
    <property type="project" value="InterPro"/>
</dbReference>
<feature type="transmembrane region" description="Helical" evidence="1">
    <location>
        <begin position="77"/>
        <end position="99"/>
    </location>
</feature>
<feature type="transmembrane region" description="Helical" evidence="1">
    <location>
        <begin position="119"/>
        <end position="137"/>
    </location>
</feature>
<dbReference type="PANTHER" id="PTHR31901:SF9">
    <property type="entry name" value="GH3 DOMAIN-CONTAINING PROTEIN"/>
    <property type="match status" value="1"/>
</dbReference>
<dbReference type="RefSeq" id="WP_255132143.1">
    <property type="nucleotide sequence ID" value="NZ_JANDBC010000001.1"/>
</dbReference>
<dbReference type="InterPro" id="IPR020845">
    <property type="entry name" value="AMP-binding_CS"/>
</dbReference>
<name>A0A9X2L133_9BACT</name>
<gene>
    <name evidence="5" type="ORF">NM125_01455</name>
</gene>
<dbReference type="InterPro" id="IPR055378">
    <property type="entry name" value="GH3_C"/>
</dbReference>
<comment type="caution">
    <text evidence="5">The sequence shown here is derived from an EMBL/GenBank/DDBJ whole genome shotgun (WGS) entry which is preliminary data.</text>
</comment>
<dbReference type="GO" id="GO:0016491">
    <property type="term" value="F:oxidoreductase activity"/>
    <property type="evidence" value="ECO:0007669"/>
    <property type="project" value="InterPro"/>
</dbReference>
<sequence length="857" mass="99381">MEKAEIKYGFWPYVVYPGTMIISLGMFFVLMANGFELLASTYIPLTFGALSIIFFELYTPHQKEWIFDKHDVINDSLFMLTVQTILPKILSFLVAIFILRMLDYYELQITGLWPHHWSIALQVILMVLIADFFRYWLHKFSHEIPFLWKFHAVHHSPKKLYWLNVGRFHPVEKALQFLGDAMPFIIVGVSEEVLALYFVFYAVNGFFQHCNIELEMGPLNYVISGPQLHRWHHSRNIEESNTNYGNNIIIWDILFGTYFFPKHRLVDELGLLNKEYPLDYLSQLKTPFSGEIDKKALPLQGISGMILNTLLKLKMKWIEITLYNPLKELARSPEKVQKETLSSILLENKNTVYGKEYNFDRITGYESYREKVPVSEYEDIRGLIEKQDLEKTTSLTAESPLFYNQTSGTTGQPKYLPVLKRTLASLKKTQQIFSLVQYTACPEAFYGKIIGLVSPAVEGYMPSGNPFGSASGHIYNTMPWLARKKYVIPKEVFQIKDYEIKYYIVCRLMIEEKDVTYLGSANPSSFHKLLDVINQNFSHICSDIASGTCKYLGDLDPRIIAAVNRRLKPNSKRAEELAHLFSSGDQIAYEEIWPYLKLLITWTGGSCGISLKSVLPKFRNDIRVIDLGYLSSELRATVTINPDTNEGVPTIGENFFEFVHRDDWENDRPDFKTIGSLEQGEQYYIFVTTPTGLYRYNMNDIVEISGKFENTPTFRFIQKGKGVTNITGEKLYVSQVINAVKKAEQELDLDFRFYQMLADEKSSLYELYIEPGERIIPSISELSRVIDTALQEQNIEYKTKRESDRLQELNLHILAHGCYESYKDFYLKQGQREGQFKPQILQYKSNFDFKIQEFIAE</sequence>
<keyword evidence="1" id="KW-0472">Membrane</keyword>
<dbReference type="InterPro" id="IPR004993">
    <property type="entry name" value="GH3"/>
</dbReference>
<dbReference type="Pfam" id="PF03321">
    <property type="entry name" value="GH3"/>
    <property type="match status" value="1"/>
</dbReference>
<dbReference type="EMBL" id="JANDBC010000001">
    <property type="protein sequence ID" value="MCP9290242.1"/>
    <property type="molecule type" value="Genomic_DNA"/>
</dbReference>
<evidence type="ECO:0000313" key="5">
    <source>
        <dbReference type="EMBL" id="MCP9290242.1"/>
    </source>
</evidence>
<dbReference type="InterPro" id="IPR006694">
    <property type="entry name" value="Fatty_acid_hydroxylase"/>
</dbReference>
<feature type="domain" description="GH3 C-terminal" evidence="4">
    <location>
        <begin position="735"/>
        <end position="842"/>
    </location>
</feature>
<keyword evidence="1" id="KW-1133">Transmembrane helix</keyword>
<feature type="transmembrane region" description="Helical" evidence="1">
    <location>
        <begin position="12"/>
        <end position="31"/>
    </location>
</feature>
<accession>A0A9X2L133</accession>
<evidence type="ECO:0000256" key="1">
    <source>
        <dbReference type="SAM" id="Phobius"/>
    </source>
</evidence>
<dbReference type="PANTHER" id="PTHR31901">
    <property type="entry name" value="GH3 DOMAIN-CONTAINING PROTEIN"/>
    <property type="match status" value="1"/>
</dbReference>
<evidence type="ECO:0000259" key="4">
    <source>
        <dbReference type="Pfam" id="PF23572"/>
    </source>
</evidence>
<feature type="domain" description="Fatty acid hydroxylase" evidence="2">
    <location>
        <begin position="123"/>
        <end position="257"/>
    </location>
</feature>
<dbReference type="GO" id="GO:0016881">
    <property type="term" value="F:acid-amino acid ligase activity"/>
    <property type="evidence" value="ECO:0007669"/>
    <property type="project" value="TreeGrafter"/>
</dbReference>
<protein>
    <submittedName>
        <fullName evidence="5">GH3 auxin-responsive promoter family protein</fullName>
    </submittedName>
</protein>
<evidence type="ECO:0000259" key="2">
    <source>
        <dbReference type="Pfam" id="PF04116"/>
    </source>
</evidence>
<dbReference type="AlphaFoldDB" id="A0A9X2L133"/>
<dbReference type="Pfam" id="PF23571">
    <property type="entry name" value="GH3_M"/>
    <property type="match status" value="1"/>
</dbReference>
<keyword evidence="1" id="KW-0812">Transmembrane</keyword>
<dbReference type="Pfam" id="PF04116">
    <property type="entry name" value="FA_hydroxylase"/>
    <property type="match status" value="1"/>
</dbReference>
<dbReference type="Proteomes" id="UP001139125">
    <property type="component" value="Unassembled WGS sequence"/>
</dbReference>
<evidence type="ECO:0000313" key="6">
    <source>
        <dbReference type="Proteomes" id="UP001139125"/>
    </source>
</evidence>
<feature type="domain" description="GH3 middle" evidence="3">
    <location>
        <begin position="653"/>
        <end position="719"/>
    </location>
</feature>
<proteinExistence type="predicted"/>
<organism evidence="5 6">
    <name type="scientific">Gracilimonas sediminicola</name>
    <dbReference type="NCBI Taxonomy" id="2952158"/>
    <lineage>
        <taxon>Bacteria</taxon>
        <taxon>Pseudomonadati</taxon>
        <taxon>Balneolota</taxon>
        <taxon>Balneolia</taxon>
        <taxon>Balneolales</taxon>
        <taxon>Balneolaceae</taxon>
        <taxon>Gracilimonas</taxon>
    </lineage>
</organism>